<evidence type="ECO:0000313" key="2">
    <source>
        <dbReference type="Proteomes" id="UP000193785"/>
    </source>
</evidence>
<name>A0ABX3ULZ9_9GAMM</name>
<keyword evidence="2" id="KW-1185">Reference proteome</keyword>
<accession>A0ABX3ULZ9</accession>
<gene>
    <name evidence="1" type="ORF">HA46_19570</name>
</gene>
<reference evidence="1 2" key="1">
    <citation type="journal article" date="2017" name="Antonie Van Leeuwenhoek">
        <title>Phylogenomic resolution of the bacterial genus Pantoea and its relationship with Erwinia and Tatumella.</title>
        <authorList>
            <person name="Palmer M."/>
            <person name="Steenkamp E.T."/>
            <person name="Coetzee M.P."/>
            <person name="Chan W.Y."/>
            <person name="van Zyl E."/>
            <person name="De Maayer P."/>
            <person name="Coutinho T.A."/>
            <person name="Blom J."/>
            <person name="Smits T.H."/>
            <person name="Duffy B."/>
            <person name="Venter S.N."/>
        </authorList>
    </citation>
    <scope>NUCLEOTIDE SEQUENCE [LARGE SCALE GENOMIC DNA]</scope>
    <source>
        <strain evidence="1 2">LMG 5345</strain>
    </source>
</reference>
<proteinExistence type="predicted"/>
<protein>
    <submittedName>
        <fullName evidence="1">Uncharacterized protein</fullName>
    </submittedName>
</protein>
<sequence>MTSMDKGLVSTEKAEDPDEIHAAIGEIASLLLKAGKPLELAGLSTLLTQQAEQTADASLQKNYRDAARFVAEKIGS</sequence>
<organism evidence="1 2">
    <name type="scientific">Pantoea septica</name>
    <dbReference type="NCBI Taxonomy" id="472695"/>
    <lineage>
        <taxon>Bacteria</taxon>
        <taxon>Pseudomonadati</taxon>
        <taxon>Pseudomonadota</taxon>
        <taxon>Gammaproteobacteria</taxon>
        <taxon>Enterobacterales</taxon>
        <taxon>Erwiniaceae</taxon>
        <taxon>Pantoea</taxon>
    </lineage>
</organism>
<evidence type="ECO:0000313" key="1">
    <source>
        <dbReference type="EMBL" id="ORM90447.1"/>
    </source>
</evidence>
<dbReference type="EMBL" id="MLJJ01000062">
    <property type="protein sequence ID" value="ORM90447.1"/>
    <property type="molecule type" value="Genomic_DNA"/>
</dbReference>
<dbReference type="RefSeq" id="WP_033792483.1">
    <property type="nucleotide sequence ID" value="NZ_CALUDI010000024.1"/>
</dbReference>
<comment type="caution">
    <text evidence="1">The sequence shown here is derived from an EMBL/GenBank/DDBJ whole genome shotgun (WGS) entry which is preliminary data.</text>
</comment>
<dbReference type="Proteomes" id="UP000193785">
    <property type="component" value="Unassembled WGS sequence"/>
</dbReference>